<dbReference type="EMBL" id="RXPE01000005">
    <property type="protein sequence ID" value="RTR28982.1"/>
    <property type="molecule type" value="Genomic_DNA"/>
</dbReference>
<feature type="transmembrane region" description="Helical" evidence="6">
    <location>
        <begin position="252"/>
        <end position="271"/>
    </location>
</feature>
<dbReference type="OrthoDB" id="5430053at2"/>
<dbReference type="Pfam" id="PF00892">
    <property type="entry name" value="EamA"/>
    <property type="match status" value="2"/>
</dbReference>
<proteinExistence type="inferred from homology"/>
<keyword evidence="3 6" id="KW-0812">Transmembrane</keyword>
<feature type="transmembrane region" description="Helical" evidence="6">
    <location>
        <begin position="132"/>
        <end position="151"/>
    </location>
</feature>
<comment type="subcellular location">
    <subcellularLocation>
        <location evidence="1">Membrane</location>
        <topology evidence="1">Multi-pass membrane protein</topology>
    </subcellularLocation>
</comment>
<evidence type="ECO:0000256" key="1">
    <source>
        <dbReference type="ARBA" id="ARBA00004141"/>
    </source>
</evidence>
<feature type="domain" description="EamA" evidence="7">
    <location>
        <begin position="22"/>
        <end position="148"/>
    </location>
</feature>
<organism evidence="8 9">
    <name type="scientific">Deinococcus radiophilus</name>
    <dbReference type="NCBI Taxonomy" id="32062"/>
    <lineage>
        <taxon>Bacteria</taxon>
        <taxon>Thermotogati</taxon>
        <taxon>Deinococcota</taxon>
        <taxon>Deinococci</taxon>
        <taxon>Deinococcales</taxon>
        <taxon>Deinococcaceae</taxon>
        <taxon>Deinococcus</taxon>
    </lineage>
</organism>
<comment type="caution">
    <text evidence="8">The sequence shown here is derived from an EMBL/GenBank/DDBJ whole genome shotgun (WGS) entry which is preliminary data.</text>
</comment>
<feature type="transmembrane region" description="Helical" evidence="6">
    <location>
        <begin position="157"/>
        <end position="180"/>
    </location>
</feature>
<evidence type="ECO:0000256" key="5">
    <source>
        <dbReference type="ARBA" id="ARBA00023136"/>
    </source>
</evidence>
<sequence>MTGWIFRRRNKSVILTSMNRDLLLTALAPLIWGTTYLLTTTFVSELPALLLGVMRILPAGLLLWLLSRRLPPPGWWGRVAVLAVLRQALFFVLLYGAALHLPGGVAATVGASSAMLVVLLAWPVLGQIPTRLNLALAGAGLAGVALISLSGGEALSAAGLMFALGFALVNALGTVLFGRWGPPPGARPLDQVAWELTLGGLMLLPFALPSASALTHLPPSGWAALTVMTLIGTALAAVLWQRGLNRLPVQQVGLLAPLSPLTAVLLDVVFLRDWLTGIQLLGAALVLASVALNAAAPRPGAPTRTGKT</sequence>
<feature type="domain" description="EamA" evidence="7">
    <location>
        <begin position="159"/>
        <end position="293"/>
    </location>
</feature>
<dbReference type="PANTHER" id="PTHR32322">
    <property type="entry name" value="INNER MEMBRANE TRANSPORTER"/>
    <property type="match status" value="1"/>
</dbReference>
<keyword evidence="4 6" id="KW-1133">Transmembrane helix</keyword>
<feature type="transmembrane region" description="Helical" evidence="6">
    <location>
        <begin position="220"/>
        <end position="240"/>
    </location>
</feature>
<dbReference type="InterPro" id="IPR050638">
    <property type="entry name" value="AA-Vitamin_Transporters"/>
</dbReference>
<dbReference type="PANTHER" id="PTHR32322:SF2">
    <property type="entry name" value="EAMA DOMAIN-CONTAINING PROTEIN"/>
    <property type="match status" value="1"/>
</dbReference>
<evidence type="ECO:0000313" key="9">
    <source>
        <dbReference type="Proteomes" id="UP000277766"/>
    </source>
</evidence>
<evidence type="ECO:0000313" key="8">
    <source>
        <dbReference type="EMBL" id="RTR28982.1"/>
    </source>
</evidence>
<feature type="transmembrane region" description="Helical" evidence="6">
    <location>
        <begin position="277"/>
        <end position="296"/>
    </location>
</feature>
<dbReference type="Gene3D" id="1.10.3730.20">
    <property type="match status" value="1"/>
</dbReference>
<feature type="transmembrane region" description="Helical" evidence="6">
    <location>
        <begin position="21"/>
        <end position="42"/>
    </location>
</feature>
<evidence type="ECO:0000259" key="7">
    <source>
        <dbReference type="Pfam" id="PF00892"/>
    </source>
</evidence>
<dbReference type="GO" id="GO:0016020">
    <property type="term" value="C:membrane"/>
    <property type="evidence" value="ECO:0007669"/>
    <property type="project" value="UniProtKB-SubCell"/>
</dbReference>
<dbReference type="SUPFAM" id="SSF103481">
    <property type="entry name" value="Multidrug resistance efflux transporter EmrE"/>
    <property type="match status" value="2"/>
</dbReference>
<feature type="transmembrane region" description="Helical" evidence="6">
    <location>
        <begin position="48"/>
        <end position="67"/>
    </location>
</feature>
<feature type="transmembrane region" description="Helical" evidence="6">
    <location>
        <begin position="104"/>
        <end position="125"/>
    </location>
</feature>
<feature type="transmembrane region" description="Helical" evidence="6">
    <location>
        <begin position="79"/>
        <end position="98"/>
    </location>
</feature>
<dbReference type="AlphaFoldDB" id="A0A3S0L7V6"/>
<gene>
    <name evidence="8" type="ORF">EJ104_03810</name>
</gene>
<evidence type="ECO:0000256" key="6">
    <source>
        <dbReference type="SAM" id="Phobius"/>
    </source>
</evidence>
<keyword evidence="5 6" id="KW-0472">Membrane</keyword>
<evidence type="ECO:0000256" key="3">
    <source>
        <dbReference type="ARBA" id="ARBA00022692"/>
    </source>
</evidence>
<feature type="transmembrane region" description="Helical" evidence="6">
    <location>
        <begin position="192"/>
        <end position="214"/>
    </location>
</feature>
<accession>A0A3S0L7V6</accession>
<evidence type="ECO:0000256" key="4">
    <source>
        <dbReference type="ARBA" id="ARBA00022989"/>
    </source>
</evidence>
<protein>
    <submittedName>
        <fullName evidence="8">EamA family transporter</fullName>
    </submittedName>
</protein>
<dbReference type="Proteomes" id="UP000277766">
    <property type="component" value="Unassembled WGS sequence"/>
</dbReference>
<evidence type="ECO:0000256" key="2">
    <source>
        <dbReference type="ARBA" id="ARBA00007362"/>
    </source>
</evidence>
<reference evidence="8 9" key="1">
    <citation type="submission" date="2018-12" db="EMBL/GenBank/DDBJ databases">
        <title>Deinococcus radiophilus ATCC 27603 genome sequencing and assembly.</title>
        <authorList>
            <person name="Maclea K.S."/>
            <person name="Maynard C.R."/>
        </authorList>
    </citation>
    <scope>NUCLEOTIDE SEQUENCE [LARGE SCALE GENOMIC DNA]</scope>
    <source>
        <strain evidence="8 9">ATCC 27603</strain>
    </source>
</reference>
<name>A0A3S0L7V6_9DEIO</name>
<dbReference type="InterPro" id="IPR037185">
    <property type="entry name" value="EmrE-like"/>
</dbReference>
<comment type="similarity">
    <text evidence="2">Belongs to the EamA transporter family.</text>
</comment>
<dbReference type="InterPro" id="IPR000620">
    <property type="entry name" value="EamA_dom"/>
</dbReference>
<keyword evidence="9" id="KW-1185">Reference proteome</keyword>